<evidence type="ECO:0000313" key="1">
    <source>
        <dbReference type="EMBL" id="CAD5126267.1"/>
    </source>
</evidence>
<dbReference type="AlphaFoldDB" id="A0A7I8WDI8"/>
<evidence type="ECO:0000313" key="2">
    <source>
        <dbReference type="Proteomes" id="UP000549394"/>
    </source>
</evidence>
<organism evidence="1 2">
    <name type="scientific">Dimorphilus gyrociliatus</name>
    <dbReference type="NCBI Taxonomy" id="2664684"/>
    <lineage>
        <taxon>Eukaryota</taxon>
        <taxon>Metazoa</taxon>
        <taxon>Spiralia</taxon>
        <taxon>Lophotrochozoa</taxon>
        <taxon>Annelida</taxon>
        <taxon>Polychaeta</taxon>
        <taxon>Polychaeta incertae sedis</taxon>
        <taxon>Dinophilidae</taxon>
        <taxon>Dimorphilus</taxon>
    </lineage>
</organism>
<comment type="caution">
    <text evidence="1">The sequence shown here is derived from an EMBL/GenBank/DDBJ whole genome shotgun (WGS) entry which is preliminary data.</text>
</comment>
<protein>
    <submittedName>
        <fullName evidence="1">Uncharacterized protein</fullName>
    </submittedName>
</protein>
<gene>
    <name evidence="1" type="ORF">DGYR_LOCUS13518</name>
</gene>
<reference evidence="1 2" key="1">
    <citation type="submission" date="2020-08" db="EMBL/GenBank/DDBJ databases">
        <authorList>
            <person name="Hejnol A."/>
        </authorList>
    </citation>
    <scope>NUCLEOTIDE SEQUENCE [LARGE SCALE GENOMIC DNA]</scope>
</reference>
<proteinExistence type="predicted"/>
<name>A0A7I8WDI8_9ANNE</name>
<accession>A0A7I8WDI8</accession>
<sequence length="425" mass="50126">MAMYIGLSKKHIENYESALSFYLLPTNLYRNTIRISEDIFSFMANTKILLEWPIKFPPIEIQMFLDSLLNTYGENWLKYLDPFNQFGIHHLKMNGDMNEKVSGLFIGIENEQQFFQNIGLSRNQKLLYSIKALKDFLFNKQNPLLWKNYIKITKNFLSIYNGLEKIDVSDLITTQPKKCDSSNHKIIENVLKFWEKNKNLLRNTVFHLLQKHLHFEFPANDIAKRWISEFFCIILESSNEDFKINLYGFLGTRLEFFQHDIIKVIVKIGNGKKDEKFAKSIKIWSAILEGYKQLEIMKANGENKMEIVSFVESQLENIIKSFGEKWTSVLNPFNHYMFSFDYSFSDSYFITKVANSLVKANNAYEFNSKMNFQHYAAENSQIIFNILENLVKHDLGNIWDSANEFENLIIQFNHTKVMKNLIEMH</sequence>
<keyword evidence="2" id="KW-1185">Reference proteome</keyword>
<dbReference type="Proteomes" id="UP000549394">
    <property type="component" value="Unassembled WGS sequence"/>
</dbReference>
<dbReference type="EMBL" id="CAJFCJ010000037">
    <property type="protein sequence ID" value="CAD5126267.1"/>
    <property type="molecule type" value="Genomic_DNA"/>
</dbReference>